<evidence type="ECO:0000256" key="5">
    <source>
        <dbReference type="ARBA" id="ARBA00022691"/>
    </source>
</evidence>
<sequence>MTAPSRRHATALETVSVTIPESAVEAYENAIGTVCTTVGLFEANPEGTLWRVEGVKDAGHRDDELAAALALASLISSVDAPLHREATEAEGWLARTYESFPEQQVGQRFVIRGTHLPDTPDKTRIVLTLDAGVAFGSGEHGSTRGCLRALEWMAYRKPRRILDLGCGSGILAMAAAALLHRKVLAVDIEPWSVRVSASNAARNRLAHALTCRLGNGWRTPEIRHQAPYDLVFANILARPLCLMAKDMAINLAPGGTAILAGLLRTQIPMVLSAHRRQGLVLEKTFAEGDWATLVLRKPFALPAHKS</sequence>
<dbReference type="PANTHER" id="PTHR43648:SF1">
    <property type="entry name" value="ELECTRON TRANSFER FLAVOPROTEIN BETA SUBUNIT LYSINE METHYLTRANSFERASE"/>
    <property type="match status" value="1"/>
</dbReference>
<dbReference type="Gene3D" id="3.40.50.150">
    <property type="entry name" value="Vaccinia Virus protein VP39"/>
    <property type="match status" value="1"/>
</dbReference>
<comment type="function">
    <text evidence="6">Methylates ribosomal protein L11.</text>
</comment>
<dbReference type="InterPro" id="IPR050078">
    <property type="entry name" value="Ribosomal_L11_MeTrfase_PrmA"/>
</dbReference>
<evidence type="ECO:0000313" key="8">
    <source>
        <dbReference type="Proteomes" id="UP001301152"/>
    </source>
</evidence>
<keyword evidence="5 6" id="KW-0949">S-adenosyl-L-methionine</keyword>
<keyword evidence="7" id="KW-0687">Ribonucleoprotein</keyword>
<dbReference type="EMBL" id="JAPIUZ010000004">
    <property type="protein sequence ID" value="MCX2564035.1"/>
    <property type="molecule type" value="Genomic_DNA"/>
</dbReference>
<comment type="caution">
    <text evidence="7">The sequence shown here is derived from an EMBL/GenBank/DDBJ whole genome shotgun (WGS) entry which is preliminary data.</text>
</comment>
<feature type="binding site" evidence="6">
    <location>
        <position position="143"/>
    </location>
    <ligand>
        <name>S-adenosyl-L-methionine</name>
        <dbReference type="ChEBI" id="CHEBI:59789"/>
    </ligand>
</feature>
<dbReference type="GO" id="GO:0032259">
    <property type="term" value="P:methylation"/>
    <property type="evidence" value="ECO:0007669"/>
    <property type="project" value="UniProtKB-KW"/>
</dbReference>
<comment type="catalytic activity">
    <reaction evidence="6">
        <text>L-lysyl-[protein] + 3 S-adenosyl-L-methionine = N(6),N(6),N(6)-trimethyl-L-lysyl-[protein] + 3 S-adenosyl-L-homocysteine + 3 H(+)</text>
        <dbReference type="Rhea" id="RHEA:54192"/>
        <dbReference type="Rhea" id="RHEA-COMP:9752"/>
        <dbReference type="Rhea" id="RHEA-COMP:13826"/>
        <dbReference type="ChEBI" id="CHEBI:15378"/>
        <dbReference type="ChEBI" id="CHEBI:29969"/>
        <dbReference type="ChEBI" id="CHEBI:57856"/>
        <dbReference type="ChEBI" id="CHEBI:59789"/>
        <dbReference type="ChEBI" id="CHEBI:61961"/>
    </reaction>
</comment>
<dbReference type="InterPro" id="IPR004498">
    <property type="entry name" value="Ribosomal_PrmA_MeTrfase"/>
</dbReference>
<keyword evidence="7" id="KW-0689">Ribosomal protein</keyword>
<keyword evidence="4 6" id="KW-0808">Transferase</keyword>
<evidence type="ECO:0000256" key="2">
    <source>
        <dbReference type="ARBA" id="ARBA00022490"/>
    </source>
</evidence>
<dbReference type="Proteomes" id="UP001301152">
    <property type="component" value="Unassembled WGS sequence"/>
</dbReference>
<accession>A0ABT3QFK4</accession>
<comment type="subcellular location">
    <subcellularLocation>
        <location evidence="6">Cytoplasm</location>
    </subcellularLocation>
</comment>
<feature type="binding site" evidence="6">
    <location>
        <position position="187"/>
    </location>
    <ligand>
        <name>S-adenosyl-L-methionine</name>
        <dbReference type="ChEBI" id="CHEBI:59789"/>
    </ligand>
</feature>
<dbReference type="SUPFAM" id="SSF53335">
    <property type="entry name" value="S-adenosyl-L-methionine-dependent methyltransferases"/>
    <property type="match status" value="1"/>
</dbReference>
<comment type="similarity">
    <text evidence="1 6">Belongs to the methyltransferase superfamily. PrmA family.</text>
</comment>
<evidence type="ECO:0000256" key="3">
    <source>
        <dbReference type="ARBA" id="ARBA00022603"/>
    </source>
</evidence>
<evidence type="ECO:0000313" key="7">
    <source>
        <dbReference type="EMBL" id="MCX2564035.1"/>
    </source>
</evidence>
<name>A0ABT3QFK4_9PROT</name>
<evidence type="ECO:0000256" key="1">
    <source>
        <dbReference type="ARBA" id="ARBA00009741"/>
    </source>
</evidence>
<feature type="binding site" evidence="6">
    <location>
        <position position="165"/>
    </location>
    <ligand>
        <name>S-adenosyl-L-methionine</name>
        <dbReference type="ChEBI" id="CHEBI:59789"/>
    </ligand>
</feature>
<protein>
    <recommendedName>
        <fullName evidence="6">Ribosomal protein L11 methyltransferase</fullName>
        <shortName evidence="6">L11 Mtase</shortName>
        <ecNumber evidence="6">2.1.1.-</ecNumber>
    </recommendedName>
</protein>
<dbReference type="RefSeq" id="WP_173560237.1">
    <property type="nucleotide sequence ID" value="NZ_JAPIUZ010000004.1"/>
</dbReference>
<keyword evidence="2 6" id="KW-0963">Cytoplasm</keyword>
<feature type="binding site" evidence="6">
    <location>
        <position position="234"/>
    </location>
    <ligand>
        <name>S-adenosyl-L-methionine</name>
        <dbReference type="ChEBI" id="CHEBI:59789"/>
    </ligand>
</feature>
<proteinExistence type="inferred from homology"/>
<dbReference type="HAMAP" id="MF_00735">
    <property type="entry name" value="Methyltr_PrmA"/>
    <property type="match status" value="1"/>
</dbReference>
<reference evidence="7 8" key="1">
    <citation type="submission" date="2022-11" db="EMBL/GenBank/DDBJ databases">
        <title>Genome sequencing of Acetobacter type strain.</title>
        <authorList>
            <person name="Heo J."/>
            <person name="Lee D."/>
            <person name="Han B.-H."/>
            <person name="Hong S.-B."/>
            <person name="Kwon S.-W."/>
        </authorList>
    </citation>
    <scope>NUCLEOTIDE SEQUENCE [LARGE SCALE GENOMIC DNA]</scope>
    <source>
        <strain evidence="7 8">KACC 21253</strain>
    </source>
</reference>
<dbReference type="GO" id="GO:0008168">
    <property type="term" value="F:methyltransferase activity"/>
    <property type="evidence" value="ECO:0007669"/>
    <property type="project" value="UniProtKB-KW"/>
</dbReference>
<dbReference type="EC" id="2.1.1.-" evidence="6"/>
<keyword evidence="8" id="KW-1185">Reference proteome</keyword>
<organism evidence="7 8">
    <name type="scientific">Acetobacter thailandicus</name>
    <dbReference type="NCBI Taxonomy" id="1502842"/>
    <lineage>
        <taxon>Bacteria</taxon>
        <taxon>Pseudomonadati</taxon>
        <taxon>Pseudomonadota</taxon>
        <taxon>Alphaproteobacteria</taxon>
        <taxon>Acetobacterales</taxon>
        <taxon>Acetobacteraceae</taxon>
        <taxon>Acetobacter</taxon>
    </lineage>
</organism>
<evidence type="ECO:0000256" key="4">
    <source>
        <dbReference type="ARBA" id="ARBA00022679"/>
    </source>
</evidence>
<gene>
    <name evidence="6" type="primary">prmA</name>
    <name evidence="7" type="ORF">OQ497_08695</name>
</gene>
<dbReference type="InterPro" id="IPR029063">
    <property type="entry name" value="SAM-dependent_MTases_sf"/>
</dbReference>
<dbReference type="PANTHER" id="PTHR43648">
    <property type="entry name" value="ELECTRON TRANSFER FLAVOPROTEIN BETA SUBUNIT LYSINE METHYLTRANSFERASE"/>
    <property type="match status" value="1"/>
</dbReference>
<keyword evidence="3 6" id="KW-0489">Methyltransferase</keyword>
<dbReference type="Pfam" id="PF06325">
    <property type="entry name" value="PrmA"/>
    <property type="match status" value="1"/>
</dbReference>
<dbReference type="CDD" id="cd02440">
    <property type="entry name" value="AdoMet_MTases"/>
    <property type="match status" value="1"/>
</dbReference>
<dbReference type="GO" id="GO:0005840">
    <property type="term" value="C:ribosome"/>
    <property type="evidence" value="ECO:0007669"/>
    <property type="project" value="UniProtKB-KW"/>
</dbReference>
<evidence type="ECO:0000256" key="6">
    <source>
        <dbReference type="HAMAP-Rule" id="MF_00735"/>
    </source>
</evidence>